<gene>
    <name evidence="1" type="ORF">F3I20_18395</name>
</gene>
<dbReference type="Proteomes" id="UP000324255">
    <property type="component" value="Unassembled WGS sequence"/>
</dbReference>
<comment type="caution">
    <text evidence="1">The sequence shown here is derived from an EMBL/GenBank/DDBJ whole genome shotgun (WGS) entry which is preliminary data.</text>
</comment>
<evidence type="ECO:0000313" key="1">
    <source>
        <dbReference type="EMBL" id="KAA6121426.1"/>
    </source>
</evidence>
<dbReference type="InterPro" id="IPR031854">
    <property type="entry name" value="FidL-like"/>
</dbReference>
<reference evidence="1 2" key="1">
    <citation type="submission" date="2019-09" db="EMBL/GenBank/DDBJ databases">
        <title>Genomic diversity of phyloplane-associated Pantoea species in Pakistan cotton crop.</title>
        <authorList>
            <person name="Tufail M.R."/>
            <person name="Cook D.R."/>
        </authorList>
    </citation>
    <scope>NUCLEOTIDE SEQUENCE [LARGE SCALE GENOMIC DNA]</scope>
    <source>
        <strain evidence="1 2">B_8</strain>
    </source>
</reference>
<evidence type="ECO:0008006" key="3">
    <source>
        <dbReference type="Google" id="ProtNLM"/>
    </source>
</evidence>
<organism evidence="1 2">
    <name type="scientific">Candidatus Pantoea gossypiicola</name>
    <dbReference type="NCBI Taxonomy" id="2608008"/>
    <lineage>
        <taxon>Bacteria</taxon>
        <taxon>Pseudomonadati</taxon>
        <taxon>Pseudomonadota</taxon>
        <taxon>Gammaproteobacteria</taxon>
        <taxon>Enterobacterales</taxon>
        <taxon>Erwiniaceae</taxon>
        <taxon>Pantoea</taxon>
    </lineage>
</organism>
<dbReference type="RefSeq" id="WP_150015373.1">
    <property type="nucleotide sequence ID" value="NZ_VWVM01000016.1"/>
</dbReference>
<dbReference type="AlphaFoldDB" id="A0AB34CGL5"/>
<sequence length="165" mass="18834">MKRKATLTLTIMLAMLLLGIFAGINYFNLRTNELPFRCSTFSRYDLSRNDNKKIEFAVSQDLRFINSDSGYLLLNGQVTFGDEVTTVNRRIALSAGNKIDSDTYRYKIREIITSTNDTTPDAVFNLLLAEITLDPGYLQLDITRIDKKTYLVGGPLSYLFTCQRY</sequence>
<dbReference type="EMBL" id="VWVM01000016">
    <property type="protein sequence ID" value="KAA6121426.1"/>
    <property type="molecule type" value="Genomic_DNA"/>
</dbReference>
<keyword evidence="2" id="KW-1185">Reference proteome</keyword>
<dbReference type="Pfam" id="PF15941">
    <property type="entry name" value="FidL_like"/>
    <property type="match status" value="1"/>
</dbReference>
<proteinExistence type="predicted"/>
<accession>A0AB34CGL5</accession>
<protein>
    <recommendedName>
        <fullName evidence="3">FidL-like membrane protein</fullName>
    </recommendedName>
</protein>
<name>A0AB34CGL5_9GAMM</name>
<evidence type="ECO:0000313" key="2">
    <source>
        <dbReference type="Proteomes" id="UP000324255"/>
    </source>
</evidence>